<sequence length="221" mass="24893">MFCPTYQLRYYSCLLSIAVNTWQTICVHNPEEAEFYSQLIQIIRLTCALFSRQRHEGISTWRSKWQTESPWYTTDFVSPRSSVRSSLTYGLNSVTPIRRLKSFEILFVLVPSSTSPGLQLGLEELSVLAEHDPFGNGVIGIMEMLLRAECKLHLAGLYLGLSTTFPMQPEWPWSGAQVESSSCLLMLRSRPELLGSVSLGLPVKGQHCFGHLLSLIHLGVQ</sequence>
<dbReference type="Proteomes" id="UP000324629">
    <property type="component" value="Unassembled WGS sequence"/>
</dbReference>
<accession>A0A5J4NP79</accession>
<keyword evidence="2" id="KW-1185">Reference proteome</keyword>
<organism evidence="1 2">
    <name type="scientific">Paragonimus westermani</name>
    <dbReference type="NCBI Taxonomy" id="34504"/>
    <lineage>
        <taxon>Eukaryota</taxon>
        <taxon>Metazoa</taxon>
        <taxon>Spiralia</taxon>
        <taxon>Lophotrochozoa</taxon>
        <taxon>Platyhelminthes</taxon>
        <taxon>Trematoda</taxon>
        <taxon>Digenea</taxon>
        <taxon>Plagiorchiida</taxon>
        <taxon>Troglotremata</taxon>
        <taxon>Troglotrematidae</taxon>
        <taxon>Paragonimus</taxon>
    </lineage>
</organism>
<name>A0A5J4NP79_9TREM</name>
<proteinExistence type="predicted"/>
<feature type="non-terminal residue" evidence="1">
    <location>
        <position position="221"/>
    </location>
</feature>
<dbReference type="AlphaFoldDB" id="A0A5J4NP79"/>
<comment type="caution">
    <text evidence="1">The sequence shown here is derived from an EMBL/GenBank/DDBJ whole genome shotgun (WGS) entry which is preliminary data.</text>
</comment>
<reference evidence="1 2" key="1">
    <citation type="journal article" date="2019" name="Gigascience">
        <title>Whole-genome sequence of the oriental lung fluke Paragonimus westermani.</title>
        <authorList>
            <person name="Oey H."/>
            <person name="Zakrzewski M."/>
            <person name="Narain K."/>
            <person name="Devi K.R."/>
            <person name="Agatsuma T."/>
            <person name="Nawaratna S."/>
            <person name="Gobert G.N."/>
            <person name="Jones M.K."/>
            <person name="Ragan M.A."/>
            <person name="McManus D.P."/>
            <person name="Krause L."/>
        </authorList>
    </citation>
    <scope>NUCLEOTIDE SEQUENCE [LARGE SCALE GENOMIC DNA]</scope>
    <source>
        <strain evidence="1 2">IND2009</strain>
    </source>
</reference>
<gene>
    <name evidence="1" type="ORF">DEA37_0015173</name>
</gene>
<protein>
    <submittedName>
        <fullName evidence="1">Uncharacterized protein</fullName>
    </submittedName>
</protein>
<evidence type="ECO:0000313" key="1">
    <source>
        <dbReference type="EMBL" id="KAA3677373.1"/>
    </source>
</evidence>
<dbReference type="EMBL" id="QNGE01001535">
    <property type="protein sequence ID" value="KAA3677373.1"/>
    <property type="molecule type" value="Genomic_DNA"/>
</dbReference>
<evidence type="ECO:0000313" key="2">
    <source>
        <dbReference type="Proteomes" id="UP000324629"/>
    </source>
</evidence>